<comment type="caution">
    <text evidence="6">The sequence shown here is derived from an EMBL/GenBank/DDBJ whole genome shotgun (WGS) entry which is preliminary data.</text>
</comment>
<dbReference type="Gene3D" id="3.40.190.10">
    <property type="entry name" value="Periplasmic binding protein-like II"/>
    <property type="match status" value="1"/>
</dbReference>
<evidence type="ECO:0000313" key="7">
    <source>
        <dbReference type="Proteomes" id="UP001597036"/>
    </source>
</evidence>
<feature type="domain" description="Solute-binding protein family 5" evidence="5">
    <location>
        <begin position="92"/>
        <end position="471"/>
    </location>
</feature>
<dbReference type="PIRSF" id="PIRSF002741">
    <property type="entry name" value="MppA"/>
    <property type="match status" value="1"/>
</dbReference>
<name>A0ABW2Y6H7_9BIFI</name>
<accession>A0ABW2Y6H7</accession>
<comment type="subcellular location">
    <subcellularLocation>
        <location evidence="1">Cell membrane</location>
        <topology evidence="1">Lipid-anchor</topology>
    </subcellularLocation>
</comment>
<organism evidence="6 7">
    <name type="scientific">Alloscardovia venturai</name>
    <dbReference type="NCBI Taxonomy" id="1769421"/>
    <lineage>
        <taxon>Bacteria</taxon>
        <taxon>Bacillati</taxon>
        <taxon>Actinomycetota</taxon>
        <taxon>Actinomycetes</taxon>
        <taxon>Bifidobacteriales</taxon>
        <taxon>Bifidobacteriaceae</taxon>
        <taxon>Alloscardovia</taxon>
    </lineage>
</organism>
<reference evidence="7" key="1">
    <citation type="journal article" date="2019" name="Int. J. Syst. Evol. Microbiol.">
        <title>The Global Catalogue of Microorganisms (GCM) 10K type strain sequencing project: providing services to taxonomists for standard genome sequencing and annotation.</title>
        <authorList>
            <consortium name="The Broad Institute Genomics Platform"/>
            <consortium name="The Broad Institute Genome Sequencing Center for Infectious Disease"/>
            <person name="Wu L."/>
            <person name="Ma J."/>
        </authorList>
    </citation>
    <scope>NUCLEOTIDE SEQUENCE [LARGE SCALE GENOMIC DNA]</scope>
    <source>
        <strain evidence="7">CCM 8604</strain>
    </source>
</reference>
<keyword evidence="3 4" id="KW-0732">Signal</keyword>
<evidence type="ECO:0000259" key="5">
    <source>
        <dbReference type="Pfam" id="PF00496"/>
    </source>
</evidence>
<feature type="chain" id="PRO_5047501632" evidence="4">
    <location>
        <begin position="41"/>
        <end position="556"/>
    </location>
</feature>
<evidence type="ECO:0000256" key="3">
    <source>
        <dbReference type="ARBA" id="ARBA00022729"/>
    </source>
</evidence>
<dbReference type="PANTHER" id="PTHR30290:SF83">
    <property type="entry name" value="ABC TRANSPORTER SUBSTRATE-BINDING PROTEIN"/>
    <property type="match status" value="1"/>
</dbReference>
<comment type="similarity">
    <text evidence="2">Belongs to the bacterial solute-binding protein 5 family.</text>
</comment>
<dbReference type="InterPro" id="IPR023765">
    <property type="entry name" value="SBP_5_CS"/>
</dbReference>
<dbReference type="Gene3D" id="3.90.76.10">
    <property type="entry name" value="Dipeptide-binding Protein, Domain 1"/>
    <property type="match status" value="1"/>
</dbReference>
<evidence type="ECO:0000256" key="2">
    <source>
        <dbReference type="ARBA" id="ARBA00005695"/>
    </source>
</evidence>
<dbReference type="CDD" id="cd00995">
    <property type="entry name" value="PBP2_NikA_DppA_OppA_like"/>
    <property type="match status" value="1"/>
</dbReference>
<evidence type="ECO:0000256" key="1">
    <source>
        <dbReference type="ARBA" id="ARBA00004193"/>
    </source>
</evidence>
<dbReference type="RefSeq" id="WP_377937452.1">
    <property type="nucleotide sequence ID" value="NZ_JBHTHQ010000001.1"/>
</dbReference>
<dbReference type="SUPFAM" id="SSF53850">
    <property type="entry name" value="Periplasmic binding protein-like II"/>
    <property type="match status" value="1"/>
</dbReference>
<feature type="signal peptide" evidence="4">
    <location>
        <begin position="1"/>
        <end position="40"/>
    </location>
</feature>
<evidence type="ECO:0000313" key="6">
    <source>
        <dbReference type="EMBL" id="MFD0704166.1"/>
    </source>
</evidence>
<sequence>MPFNRTWITLKRLVATSATSILVVALAACGSLSSSNSTNAKESVDKNATITVNSVEPTGELTPGNVSDTASWKIASQLFDGLVTFTNKGELVMDEAQSITPNEDASVYTIKLKKGLKFSNGESITAQTYAQAWSYAANAAHGQVGASIFATIQGYEDLQRKDVSPDAQLSGLKVLDNQTLQVTLNAPDSSFSYKVGDIAFLPIPSIAYKDMHKFGTNPTVSNGPYVLDKWNVNKDIKIKRNAAYTGIRKAKNAAIDFVVYDSLDTAYADLQSGNLDVLDTIPTSALENYKTDSTIQAFSDGSSAFKSITIPQFIEHFSGEEGNLRRQAISYAIDRDSIVKKILIGAATPATDFLAPVIAGYSKNLNGTDVLKYNPAKAQKLWAQADAISPWSGTFTIGYNADGSYKTWVDAIANSISNVLGIKAEGDAYATSKDFSTAVNQRQIKGAFRSGLQSDYPHPEGYLFQAYDSASADGKGLNNGDYKSTQFDSYMSEAAKQTDLKEAIKTYQRSEELLLKDLPVIPLWYDNVNAGAGQKMKTVKFNYMGLPSYYELQKVR</sequence>
<dbReference type="EMBL" id="JBHTHQ010000001">
    <property type="protein sequence ID" value="MFD0704166.1"/>
    <property type="molecule type" value="Genomic_DNA"/>
</dbReference>
<gene>
    <name evidence="6" type="ORF">ACFQY8_00135</name>
</gene>
<dbReference type="InterPro" id="IPR030678">
    <property type="entry name" value="Peptide/Ni-bd"/>
</dbReference>
<dbReference type="PANTHER" id="PTHR30290">
    <property type="entry name" value="PERIPLASMIC BINDING COMPONENT OF ABC TRANSPORTER"/>
    <property type="match status" value="1"/>
</dbReference>
<proteinExistence type="inferred from homology"/>
<dbReference type="PROSITE" id="PS51257">
    <property type="entry name" value="PROKAR_LIPOPROTEIN"/>
    <property type="match status" value="1"/>
</dbReference>
<protein>
    <submittedName>
        <fullName evidence="6">ABC transporter substrate-binding protein</fullName>
    </submittedName>
</protein>
<dbReference type="Proteomes" id="UP001597036">
    <property type="component" value="Unassembled WGS sequence"/>
</dbReference>
<dbReference type="Pfam" id="PF00496">
    <property type="entry name" value="SBP_bac_5"/>
    <property type="match status" value="1"/>
</dbReference>
<dbReference type="PROSITE" id="PS01040">
    <property type="entry name" value="SBP_BACTERIAL_5"/>
    <property type="match status" value="1"/>
</dbReference>
<evidence type="ECO:0000256" key="4">
    <source>
        <dbReference type="SAM" id="SignalP"/>
    </source>
</evidence>
<keyword evidence="7" id="KW-1185">Reference proteome</keyword>
<dbReference type="Gene3D" id="3.10.105.10">
    <property type="entry name" value="Dipeptide-binding Protein, Domain 3"/>
    <property type="match status" value="1"/>
</dbReference>
<dbReference type="InterPro" id="IPR039424">
    <property type="entry name" value="SBP_5"/>
</dbReference>
<dbReference type="InterPro" id="IPR000914">
    <property type="entry name" value="SBP_5_dom"/>
</dbReference>